<gene>
    <name evidence="1" type="ORF">D1867_07340</name>
</gene>
<dbReference type="EMBL" id="WFIY01000004">
    <property type="protein sequence ID" value="MUM65053.1"/>
    <property type="molecule type" value="Genomic_DNA"/>
</dbReference>
<dbReference type="Proteomes" id="UP000440125">
    <property type="component" value="Unassembled WGS sequence"/>
</dbReference>
<protein>
    <submittedName>
        <fullName evidence="1">Uncharacterized protein</fullName>
    </submittedName>
</protein>
<sequence>MEIENLSNSIIFSKPLPLSFIKDFFSTDSENFNYDGVNVFVDKDERNENFVKSLTFSSLNSDKSQILHDRYLRWLSLKVRLNEVIWAYQINAEIKAKTKELIKTPSVLPLVGNVMLTGLIIANTKNLNMNQRRFCIVQIDTTVKIIKRDENYFSISRIINDLKELLKVLEESFKL</sequence>
<name>A0A6A9QGW5_ACIIN</name>
<accession>A0A6A9QGW5</accession>
<proteinExistence type="predicted"/>
<comment type="caution">
    <text evidence="1">The sequence shown here is derived from an EMBL/GenBank/DDBJ whole genome shotgun (WGS) entry which is preliminary data.</text>
</comment>
<dbReference type="AlphaFoldDB" id="A0A6A9QGW5"/>
<dbReference type="RefSeq" id="WP_155863422.1">
    <property type="nucleotide sequence ID" value="NZ_WFIY01000004.1"/>
</dbReference>
<organism evidence="1 2">
    <name type="scientific">Acidianus infernus</name>
    <dbReference type="NCBI Taxonomy" id="12915"/>
    <lineage>
        <taxon>Archaea</taxon>
        <taxon>Thermoproteota</taxon>
        <taxon>Thermoprotei</taxon>
        <taxon>Sulfolobales</taxon>
        <taxon>Sulfolobaceae</taxon>
        <taxon>Acidianus</taxon>
    </lineage>
</organism>
<evidence type="ECO:0000313" key="2">
    <source>
        <dbReference type="Proteomes" id="UP000440125"/>
    </source>
</evidence>
<keyword evidence="2" id="KW-1185">Reference proteome</keyword>
<evidence type="ECO:0000313" key="1">
    <source>
        <dbReference type="EMBL" id="MUM65053.1"/>
    </source>
</evidence>
<reference evidence="1 2" key="1">
    <citation type="submission" date="2019-10" db="EMBL/GenBank/DDBJ databases">
        <title>Genome Sequences from Six Type Strain Members of the Archaeal Family Sulfolobaceae: Acidianus ambivalens, Acidianus infernus, Metallosphaera prunae, Stygiolobus azoricus, Sulfolobus metallicus, and Sulfurisphaera ohwakuensis.</title>
        <authorList>
            <person name="Counts J.A."/>
            <person name="Kelly R.M."/>
        </authorList>
    </citation>
    <scope>NUCLEOTIDE SEQUENCE [LARGE SCALE GENOMIC DNA]</scope>
    <source>
        <strain evidence="1 2">DSM 3191</strain>
    </source>
</reference>
<dbReference type="OrthoDB" id="37148at2157"/>